<protein>
    <submittedName>
        <fullName evidence="1">Nucelotide kinase</fullName>
    </submittedName>
</protein>
<keyword evidence="1" id="KW-0808">Transferase</keyword>
<proteinExistence type="predicted"/>
<reference evidence="1" key="1">
    <citation type="journal article" date="2021" name="Proc. Natl. Acad. Sci. U.S.A.">
        <title>A Catalog of Tens of Thousands of Viruses from Human Metagenomes Reveals Hidden Associations with Chronic Diseases.</title>
        <authorList>
            <person name="Tisza M.J."/>
            <person name="Buck C.B."/>
        </authorList>
    </citation>
    <scope>NUCLEOTIDE SEQUENCE</scope>
    <source>
        <strain evidence="1">Ctg5k4</strain>
    </source>
</reference>
<evidence type="ECO:0000313" key="1">
    <source>
        <dbReference type="EMBL" id="DAD78430.1"/>
    </source>
</evidence>
<keyword evidence="1" id="KW-0418">Kinase</keyword>
<accession>A0A8S5M867</accession>
<dbReference type="InterPro" id="IPR021739">
    <property type="entry name" value="SaV-like"/>
</dbReference>
<dbReference type="GO" id="GO:0016301">
    <property type="term" value="F:kinase activity"/>
    <property type="evidence" value="ECO:0007669"/>
    <property type="project" value="UniProtKB-KW"/>
</dbReference>
<organism evidence="1">
    <name type="scientific">Siphoviridae sp. ctg5k4</name>
    <dbReference type="NCBI Taxonomy" id="2826418"/>
    <lineage>
        <taxon>Viruses</taxon>
        <taxon>Duplodnaviria</taxon>
        <taxon>Heunggongvirae</taxon>
        <taxon>Uroviricota</taxon>
        <taxon>Caudoviricetes</taxon>
    </lineage>
</organism>
<sequence>MRKLKVTDLVEGRTYKIGYKQGKFLRMQGKIAVLEDKAKLVYANPNDGIEEIKEPEESNQTQKCECCGKELPVNKFQRVRGGNYRKTCKACNKKGKLVFEPIEEQTEEQESPALYTEEVVATIVPSTDAIRPAHYRQGTHDLFEGWYHEFPFDEFRAIMKSHIYKYLHRYQDKNGTEDLDKASYCIDRLKEYEERESGVR</sequence>
<dbReference type="EMBL" id="BK014843">
    <property type="protein sequence ID" value="DAD78430.1"/>
    <property type="molecule type" value="Genomic_DNA"/>
</dbReference>
<dbReference type="Pfam" id="PF11753">
    <property type="entry name" value="DUF3310"/>
    <property type="match status" value="1"/>
</dbReference>
<name>A0A8S5M867_9CAUD</name>